<dbReference type="Gene3D" id="2.30.30.40">
    <property type="entry name" value="SH3 Domains"/>
    <property type="match status" value="2"/>
</dbReference>
<feature type="domain" description="SH3b" evidence="5">
    <location>
        <begin position="27"/>
        <end position="88"/>
    </location>
</feature>
<dbReference type="SMART" id="SM00646">
    <property type="entry name" value="Ami_3"/>
    <property type="match status" value="1"/>
</dbReference>
<keyword evidence="4" id="KW-0732">Signal</keyword>
<dbReference type="PANTHER" id="PTHR30404">
    <property type="entry name" value="N-ACETYLMURAMOYL-L-ALANINE AMIDASE"/>
    <property type="match status" value="1"/>
</dbReference>
<feature type="signal peptide" evidence="4">
    <location>
        <begin position="1"/>
        <end position="24"/>
    </location>
</feature>
<keyword evidence="2" id="KW-0961">Cell wall biogenesis/degradation</keyword>
<proteinExistence type="predicted"/>
<dbReference type="SMART" id="SM00287">
    <property type="entry name" value="SH3b"/>
    <property type="match status" value="2"/>
</dbReference>
<dbReference type="GO" id="GO:0008745">
    <property type="term" value="F:N-acetylmuramoyl-L-alanine amidase activity"/>
    <property type="evidence" value="ECO:0007669"/>
    <property type="project" value="UniProtKB-EC"/>
</dbReference>
<comment type="caution">
    <text evidence="7">The sequence shown here is derived from an EMBL/GenBank/DDBJ whole genome shotgun (WGS) entry which is preliminary data.</text>
</comment>
<evidence type="ECO:0000256" key="4">
    <source>
        <dbReference type="SAM" id="SignalP"/>
    </source>
</evidence>
<keyword evidence="1 7" id="KW-0378">Hydrolase</keyword>
<accession>A0ABW3NN79</accession>
<gene>
    <name evidence="7" type="ORF">ACFQ19_17750</name>
</gene>
<feature type="chain" id="PRO_5047265886" evidence="4">
    <location>
        <begin position="25"/>
        <end position="430"/>
    </location>
</feature>
<dbReference type="EC" id="3.5.1.28" evidence="7"/>
<dbReference type="SUPFAM" id="SSF53187">
    <property type="entry name" value="Zn-dependent exopeptidases"/>
    <property type="match status" value="1"/>
</dbReference>
<dbReference type="Gene3D" id="3.40.630.40">
    <property type="entry name" value="Zn-dependent exopeptidases"/>
    <property type="match status" value="1"/>
</dbReference>
<evidence type="ECO:0000256" key="2">
    <source>
        <dbReference type="ARBA" id="ARBA00023316"/>
    </source>
</evidence>
<evidence type="ECO:0000256" key="3">
    <source>
        <dbReference type="SAM" id="MobiDB-lite"/>
    </source>
</evidence>
<feature type="domain" description="SH3b" evidence="5">
    <location>
        <begin position="126"/>
        <end position="187"/>
    </location>
</feature>
<reference evidence="8" key="1">
    <citation type="journal article" date="2019" name="Int. J. Syst. Evol. Microbiol.">
        <title>The Global Catalogue of Microorganisms (GCM) 10K type strain sequencing project: providing services to taxonomists for standard genome sequencing and annotation.</title>
        <authorList>
            <consortium name="The Broad Institute Genomics Platform"/>
            <consortium name="The Broad Institute Genome Sequencing Center for Infectious Disease"/>
            <person name="Wu L."/>
            <person name="Ma J."/>
        </authorList>
    </citation>
    <scope>NUCLEOTIDE SEQUENCE [LARGE SCALE GENOMIC DNA]</scope>
    <source>
        <strain evidence="8">CCUG 56608</strain>
    </source>
</reference>
<dbReference type="EMBL" id="JBHTKK010000029">
    <property type="protein sequence ID" value="MFD1067856.1"/>
    <property type="molecule type" value="Genomic_DNA"/>
</dbReference>
<dbReference type="InterPro" id="IPR050695">
    <property type="entry name" value="N-acetylmuramoyl_amidase_3"/>
</dbReference>
<name>A0ABW3NN79_9BACI</name>
<dbReference type="InterPro" id="IPR003646">
    <property type="entry name" value="SH3-like_bac-type"/>
</dbReference>
<evidence type="ECO:0000259" key="5">
    <source>
        <dbReference type="SMART" id="SM00287"/>
    </source>
</evidence>
<evidence type="ECO:0000256" key="1">
    <source>
        <dbReference type="ARBA" id="ARBA00022801"/>
    </source>
</evidence>
<dbReference type="RefSeq" id="WP_379594012.1">
    <property type="nucleotide sequence ID" value="NZ_JBHTKK010000029.1"/>
</dbReference>
<dbReference type="PANTHER" id="PTHR30404:SF0">
    <property type="entry name" value="N-ACETYLMURAMOYL-L-ALANINE AMIDASE AMIC"/>
    <property type="match status" value="1"/>
</dbReference>
<sequence length="430" mass="48034">MKYNIMIGIAFLVCLFIFLPTVHADDGKMYQVDAETIELMDAPSKEATILGELKQDYKVTIFEESNGWGKTFYNGEQAWVALYQLSAADNLETEPENEQTDTEEQHMETAAATETNIASAKSADNGELYRVQAPAVNVRQAPDKNAAVVTQMLHGEKITIFEESYGWGKTYYQNEEVWIALYLLDKEEENESAGNGEVSEEMKTTDSPETEEEINKEAPEDSTEQKDDETENEDTEPQADEQEVQAEQNSENPFAGRYFVIDPGHGGKDPGAIGSEVYEKTLALSTAKKLSEQLRQLGASVTFTREDDTYLSLEERTNISNTTNPDAFISLHYNSSEDQAAHGVETFYKNESESRELAQSIQTSLMNHVDLHDRGAKQAGFQVLQENHQTAVLIELGFISNADEQQVIQTDDYQQNATNGIVAGLDAYFN</sequence>
<dbReference type="Pfam" id="PF08239">
    <property type="entry name" value="SH3_3"/>
    <property type="match status" value="2"/>
</dbReference>
<feature type="compositionally biased region" description="Acidic residues" evidence="3">
    <location>
        <begin position="226"/>
        <end position="244"/>
    </location>
</feature>
<feature type="compositionally biased region" description="Basic and acidic residues" evidence="3">
    <location>
        <begin position="213"/>
        <end position="225"/>
    </location>
</feature>
<dbReference type="CDD" id="cd02696">
    <property type="entry name" value="MurNAc-LAA"/>
    <property type="match status" value="1"/>
</dbReference>
<dbReference type="Proteomes" id="UP001597041">
    <property type="component" value="Unassembled WGS sequence"/>
</dbReference>
<organism evidence="7 8">
    <name type="scientific">Oceanobacillus locisalsi</name>
    <dbReference type="NCBI Taxonomy" id="546107"/>
    <lineage>
        <taxon>Bacteria</taxon>
        <taxon>Bacillati</taxon>
        <taxon>Bacillota</taxon>
        <taxon>Bacilli</taxon>
        <taxon>Bacillales</taxon>
        <taxon>Bacillaceae</taxon>
        <taxon>Oceanobacillus</taxon>
    </lineage>
</organism>
<evidence type="ECO:0000259" key="6">
    <source>
        <dbReference type="SMART" id="SM00646"/>
    </source>
</evidence>
<evidence type="ECO:0000313" key="7">
    <source>
        <dbReference type="EMBL" id="MFD1067856.1"/>
    </source>
</evidence>
<keyword evidence="8" id="KW-1185">Reference proteome</keyword>
<protein>
    <submittedName>
        <fullName evidence="7">N-acetylmuramoyl-L-alanine amidase</fullName>
        <ecNumber evidence="7">3.5.1.28</ecNumber>
    </submittedName>
</protein>
<dbReference type="InterPro" id="IPR002508">
    <property type="entry name" value="MurNAc-LAA_cat"/>
</dbReference>
<evidence type="ECO:0000313" key="8">
    <source>
        <dbReference type="Proteomes" id="UP001597041"/>
    </source>
</evidence>
<feature type="domain" description="MurNAc-LAA" evidence="6">
    <location>
        <begin position="317"/>
        <end position="426"/>
    </location>
</feature>
<feature type="region of interest" description="Disordered" evidence="3">
    <location>
        <begin position="190"/>
        <end position="267"/>
    </location>
</feature>
<dbReference type="Pfam" id="PF01520">
    <property type="entry name" value="Amidase_3"/>
    <property type="match status" value="1"/>
</dbReference>